<evidence type="ECO:0000256" key="1">
    <source>
        <dbReference type="SAM" id="MobiDB-lite"/>
    </source>
</evidence>
<sequence length="48" mass="5462">MIAILVRGYTVAWRGFQRQGEDRSMSESTKPRGTYKTLSEQKETLSPA</sequence>
<evidence type="ECO:0000313" key="2">
    <source>
        <dbReference type="EMBL" id="CAA9459733.1"/>
    </source>
</evidence>
<dbReference type="EMBL" id="CADCVI010000044">
    <property type="protein sequence ID" value="CAA9459733.1"/>
    <property type="molecule type" value="Genomic_DNA"/>
</dbReference>
<protein>
    <submittedName>
        <fullName evidence="2">Uncharacterized protein</fullName>
    </submittedName>
</protein>
<feature type="region of interest" description="Disordered" evidence="1">
    <location>
        <begin position="19"/>
        <end position="48"/>
    </location>
</feature>
<gene>
    <name evidence="2" type="ORF">AVDCRST_MAG25-674</name>
</gene>
<reference evidence="2" key="1">
    <citation type="submission" date="2020-02" db="EMBL/GenBank/DDBJ databases">
        <authorList>
            <person name="Meier V. D."/>
        </authorList>
    </citation>
    <scope>NUCLEOTIDE SEQUENCE</scope>
    <source>
        <strain evidence="2">AVDCRST_MAG25</strain>
    </source>
</reference>
<feature type="non-terminal residue" evidence="2">
    <location>
        <position position="48"/>
    </location>
</feature>
<organism evidence="2">
    <name type="scientific">uncultured Rubrobacteraceae bacterium</name>
    <dbReference type="NCBI Taxonomy" id="349277"/>
    <lineage>
        <taxon>Bacteria</taxon>
        <taxon>Bacillati</taxon>
        <taxon>Actinomycetota</taxon>
        <taxon>Rubrobacteria</taxon>
        <taxon>Rubrobacterales</taxon>
        <taxon>Rubrobacteraceae</taxon>
        <taxon>environmental samples</taxon>
    </lineage>
</organism>
<feature type="compositionally biased region" description="Basic and acidic residues" evidence="1">
    <location>
        <begin position="39"/>
        <end position="48"/>
    </location>
</feature>
<proteinExistence type="predicted"/>
<name>A0A6J4QZI6_9ACTN</name>
<accession>A0A6J4QZI6</accession>
<dbReference type="AlphaFoldDB" id="A0A6J4QZI6"/>